<evidence type="ECO:0000256" key="2">
    <source>
        <dbReference type="ARBA" id="ARBA00007168"/>
    </source>
</evidence>
<feature type="transmembrane region" description="Helical" evidence="12">
    <location>
        <begin position="190"/>
        <end position="211"/>
    </location>
</feature>
<comment type="function">
    <text evidence="11">Choline/H+ antiporter.</text>
</comment>
<sequence>MTFNTTNVTKLCPGAQCTFAFYGGESLYHKYIFIFQLANAFVFLWLVNFAIALGQCTLAGAFASYYWASRKPADIPLWPLFSSFGRAIRYHTGSLAFGALILAIVQLIRVILEYLDHKLKGTQNSFTRFLLCCLKCCFWCLEKFLKFINRNAYIMIAIYGKNFCTSAKEAFFLLMRNVVRVAVLDKVTDFLLFLGKILVAGGVGVLAFFFFTQRIPVFAQEAPTLNYYWVPLLIFFFNIGSFALFFLQFSVCVCGCTAACSFGCFCCVNSGEDLERNDGSTAKPYFMSASLHRILGKKELSPKKAVG</sequence>
<evidence type="ECO:0000256" key="5">
    <source>
        <dbReference type="ARBA" id="ARBA00022475"/>
    </source>
</evidence>
<evidence type="ECO:0000256" key="8">
    <source>
        <dbReference type="ARBA" id="ARBA00023136"/>
    </source>
</evidence>
<evidence type="ECO:0000256" key="4">
    <source>
        <dbReference type="ARBA" id="ARBA00022449"/>
    </source>
</evidence>
<evidence type="ECO:0000256" key="1">
    <source>
        <dbReference type="ARBA" id="ARBA00004651"/>
    </source>
</evidence>
<reference evidence="13" key="2">
    <citation type="submission" date="2025-09" db="UniProtKB">
        <authorList>
            <consortium name="Ensembl"/>
        </authorList>
    </citation>
    <scope>IDENTIFICATION</scope>
</reference>
<keyword evidence="9" id="KW-0325">Glycoprotein</keyword>
<feature type="transmembrane region" description="Helical" evidence="12">
    <location>
        <begin position="40"/>
        <end position="68"/>
    </location>
</feature>
<feature type="transmembrane region" description="Helical" evidence="12">
    <location>
        <begin position="88"/>
        <end position="112"/>
    </location>
</feature>
<comment type="subcellular location">
    <subcellularLocation>
        <location evidence="1 12">Cell membrane</location>
        <topology evidence="1 12">Multi-pass membrane protein</topology>
    </subcellularLocation>
</comment>
<name>A0A8D0F5Y2_STROC</name>
<keyword evidence="3" id="KW-0813">Transport</keyword>
<keyword evidence="8 12" id="KW-0472">Membrane</keyword>
<proteinExistence type="inferred from homology"/>
<evidence type="ECO:0000313" key="13">
    <source>
        <dbReference type="Ensembl" id="ENSSOCP00000010235.1"/>
    </source>
</evidence>
<dbReference type="PANTHER" id="PTHR12385">
    <property type="entry name" value="CHOLINE TRANSPORTER-LIKE (SLC FAMILY 44)"/>
    <property type="match status" value="1"/>
</dbReference>
<evidence type="ECO:0000256" key="12">
    <source>
        <dbReference type="RuleBase" id="RU368066"/>
    </source>
</evidence>
<keyword evidence="6 12" id="KW-0812">Transmembrane</keyword>
<organism evidence="13 14">
    <name type="scientific">Strix occidentalis caurina</name>
    <name type="common">northern spotted owl</name>
    <dbReference type="NCBI Taxonomy" id="311401"/>
    <lineage>
        <taxon>Eukaryota</taxon>
        <taxon>Metazoa</taxon>
        <taxon>Chordata</taxon>
        <taxon>Craniata</taxon>
        <taxon>Vertebrata</taxon>
        <taxon>Euteleostomi</taxon>
        <taxon>Archelosauria</taxon>
        <taxon>Archosauria</taxon>
        <taxon>Dinosauria</taxon>
        <taxon>Saurischia</taxon>
        <taxon>Theropoda</taxon>
        <taxon>Coelurosauria</taxon>
        <taxon>Aves</taxon>
        <taxon>Neognathae</taxon>
        <taxon>Neoaves</taxon>
        <taxon>Telluraves</taxon>
        <taxon>Strigiformes</taxon>
        <taxon>Strigidae</taxon>
        <taxon>Strix</taxon>
    </lineage>
</organism>
<comment type="caution">
    <text evidence="12">Lacks conserved residue(s) required for the propagation of feature annotation.</text>
</comment>
<dbReference type="Proteomes" id="UP000694551">
    <property type="component" value="Unplaced"/>
</dbReference>
<keyword evidence="14" id="KW-1185">Reference proteome</keyword>
<accession>A0A8D0F5Y2</accession>
<dbReference type="GO" id="GO:0005886">
    <property type="term" value="C:plasma membrane"/>
    <property type="evidence" value="ECO:0007669"/>
    <property type="project" value="UniProtKB-SubCell"/>
</dbReference>
<keyword evidence="5" id="KW-1003">Cell membrane</keyword>
<dbReference type="Ensembl" id="ENSSOCT00000010499.1">
    <property type="protein sequence ID" value="ENSSOCP00000010235.1"/>
    <property type="gene ID" value="ENSSOCG00000007469.1"/>
</dbReference>
<keyword evidence="7 12" id="KW-1133">Transmembrane helix</keyword>
<dbReference type="Pfam" id="PF04515">
    <property type="entry name" value="Choline_transpo"/>
    <property type="match status" value="1"/>
</dbReference>
<dbReference type="GO" id="GO:0015297">
    <property type="term" value="F:antiporter activity"/>
    <property type="evidence" value="ECO:0007669"/>
    <property type="project" value="UniProtKB-KW"/>
</dbReference>
<evidence type="ECO:0000256" key="9">
    <source>
        <dbReference type="ARBA" id="ARBA00023180"/>
    </source>
</evidence>
<evidence type="ECO:0000256" key="6">
    <source>
        <dbReference type="ARBA" id="ARBA00022692"/>
    </source>
</evidence>
<dbReference type="PANTHER" id="PTHR12385:SF42">
    <property type="entry name" value="CHOLINE TRANSPORTER-LIKE PROTEIN 5"/>
    <property type="match status" value="1"/>
</dbReference>
<dbReference type="AlphaFoldDB" id="A0A8D0F5Y2"/>
<protein>
    <recommendedName>
        <fullName evidence="12">Choline transporter-like protein</fullName>
    </recommendedName>
</protein>
<comment type="function">
    <text evidence="12">Choline transporter.</text>
</comment>
<evidence type="ECO:0000256" key="10">
    <source>
        <dbReference type="ARBA" id="ARBA00035093"/>
    </source>
</evidence>
<comment type="similarity">
    <text evidence="2 12">Belongs to the CTL (choline transporter-like) family.</text>
</comment>
<comment type="catalytic activity">
    <reaction evidence="10">
        <text>choline(out) + n H(+)(in) = choline(in) + n H(+)(out)</text>
        <dbReference type="Rhea" id="RHEA:75463"/>
        <dbReference type="ChEBI" id="CHEBI:15354"/>
        <dbReference type="ChEBI" id="CHEBI:15378"/>
    </reaction>
</comment>
<evidence type="ECO:0000256" key="3">
    <source>
        <dbReference type="ARBA" id="ARBA00022448"/>
    </source>
</evidence>
<dbReference type="InterPro" id="IPR007603">
    <property type="entry name" value="Choline_transptr-like"/>
</dbReference>
<evidence type="ECO:0000256" key="11">
    <source>
        <dbReference type="ARBA" id="ARBA00037726"/>
    </source>
</evidence>
<evidence type="ECO:0000256" key="7">
    <source>
        <dbReference type="ARBA" id="ARBA00022989"/>
    </source>
</evidence>
<feature type="transmembrane region" description="Helical" evidence="12">
    <location>
        <begin position="227"/>
        <end position="247"/>
    </location>
</feature>
<reference evidence="13" key="1">
    <citation type="submission" date="2025-08" db="UniProtKB">
        <authorList>
            <consortium name="Ensembl"/>
        </authorList>
    </citation>
    <scope>IDENTIFICATION</scope>
</reference>
<evidence type="ECO:0000313" key="14">
    <source>
        <dbReference type="Proteomes" id="UP000694551"/>
    </source>
</evidence>
<keyword evidence="4" id="KW-0050">Antiport</keyword>